<organism evidence="2 3">
    <name type="scientific">Dysgonomonas macrotermitis</name>
    <dbReference type="NCBI Taxonomy" id="1346286"/>
    <lineage>
        <taxon>Bacteria</taxon>
        <taxon>Pseudomonadati</taxon>
        <taxon>Bacteroidota</taxon>
        <taxon>Bacteroidia</taxon>
        <taxon>Bacteroidales</taxon>
        <taxon>Dysgonomonadaceae</taxon>
        <taxon>Dysgonomonas</taxon>
    </lineage>
</organism>
<dbReference type="AlphaFoldDB" id="A0A1M4WI43"/>
<reference evidence="3" key="1">
    <citation type="submission" date="2016-11" db="EMBL/GenBank/DDBJ databases">
        <authorList>
            <person name="Varghese N."/>
            <person name="Submissions S."/>
        </authorList>
    </citation>
    <scope>NUCLEOTIDE SEQUENCE [LARGE SCALE GENOMIC DNA]</scope>
    <source>
        <strain evidence="3">DSM 27370</strain>
    </source>
</reference>
<dbReference type="Proteomes" id="UP000184480">
    <property type="component" value="Unassembled WGS sequence"/>
</dbReference>
<evidence type="ECO:0000313" key="3">
    <source>
        <dbReference type="Proteomes" id="UP000184480"/>
    </source>
</evidence>
<protein>
    <submittedName>
        <fullName evidence="2">Uncharacterized protein</fullName>
    </submittedName>
</protein>
<gene>
    <name evidence="2" type="ORF">SAMN05444362_102231</name>
</gene>
<feature type="chain" id="PRO_5013110010" evidence="1">
    <location>
        <begin position="20"/>
        <end position="247"/>
    </location>
</feature>
<proteinExistence type="predicted"/>
<evidence type="ECO:0000256" key="1">
    <source>
        <dbReference type="SAM" id="SignalP"/>
    </source>
</evidence>
<name>A0A1M4WI43_9BACT</name>
<dbReference type="EMBL" id="FQUC01000002">
    <property type="protein sequence ID" value="SHE80884.1"/>
    <property type="molecule type" value="Genomic_DNA"/>
</dbReference>
<feature type="signal peptide" evidence="1">
    <location>
        <begin position="1"/>
        <end position="19"/>
    </location>
</feature>
<dbReference type="STRING" id="1346286.SAMN05444362_102231"/>
<sequence length="247" mass="26008">MKIYMYFFLFFFTCSLSHAQVAIIKAGGTGSPAHPSAMLDMDFAENNKLGVSFPNISISGATTPSVVNGVTPAEYLIVFSPDNNDYYGYNIWYGNQWHTLLTESVLKTKLSEKGISYIGSAKLSSPQTSYNVASSSYILPINFVIGNGLTLSGNSYTIPSGGGIYNISCSSTLNLSSAGTGDIMVMVGSASVSSKAMTSFVAGTANYLTGSVTYSAVFTGGEVVQCAVSSSASFMVKEAIIQVTKTD</sequence>
<accession>A0A1M4WI43</accession>
<keyword evidence="3" id="KW-1185">Reference proteome</keyword>
<keyword evidence="1" id="KW-0732">Signal</keyword>
<evidence type="ECO:0000313" key="2">
    <source>
        <dbReference type="EMBL" id="SHE80884.1"/>
    </source>
</evidence>